<dbReference type="Pfam" id="PF13614">
    <property type="entry name" value="AAA_31"/>
    <property type="match status" value="1"/>
</dbReference>
<feature type="domain" description="AAA" evidence="1">
    <location>
        <begin position="1"/>
        <end position="176"/>
    </location>
</feature>
<dbReference type="PANTHER" id="PTHR13696">
    <property type="entry name" value="P-LOOP CONTAINING NUCLEOSIDE TRIPHOSPHATE HYDROLASE"/>
    <property type="match status" value="1"/>
</dbReference>
<dbReference type="InterPro" id="IPR027417">
    <property type="entry name" value="P-loop_NTPase"/>
</dbReference>
<dbReference type="InterPro" id="IPR025669">
    <property type="entry name" value="AAA_dom"/>
</dbReference>
<accession>A0A7W3V1W3</accession>
<comment type="caution">
    <text evidence="2">The sequence shown here is derived from an EMBL/GenBank/DDBJ whole genome shotgun (WGS) entry which is preliminary data.</text>
</comment>
<dbReference type="PANTHER" id="PTHR13696:SF69">
    <property type="entry name" value="PLASMID PARTITIONING PROTEIN-RELATED"/>
    <property type="match status" value="1"/>
</dbReference>
<name>A0A7W3V1W3_9GAMM</name>
<organism evidence="2 3">
    <name type="scientific">Stenotrophomonas koreensis</name>
    <dbReference type="NCBI Taxonomy" id="266128"/>
    <lineage>
        <taxon>Bacteria</taxon>
        <taxon>Pseudomonadati</taxon>
        <taxon>Pseudomonadota</taxon>
        <taxon>Gammaproteobacteria</taxon>
        <taxon>Lysobacterales</taxon>
        <taxon>Lysobacteraceae</taxon>
        <taxon>Stenotrophomonas</taxon>
    </lineage>
</organism>
<evidence type="ECO:0000259" key="1">
    <source>
        <dbReference type="Pfam" id="PF13614"/>
    </source>
</evidence>
<reference evidence="2 3" key="1">
    <citation type="submission" date="2020-08" db="EMBL/GenBank/DDBJ databases">
        <title>Stenotrophomonas sp. W1S232.</title>
        <authorList>
            <person name="Deng Y."/>
        </authorList>
    </citation>
    <scope>NUCLEOTIDE SEQUENCE [LARGE SCALE GENOMIC DNA]</scope>
    <source>
        <strain evidence="2 3">W1S232</strain>
    </source>
</reference>
<dbReference type="AlphaFoldDB" id="A0A7W3V1W3"/>
<dbReference type="SUPFAM" id="SSF52540">
    <property type="entry name" value="P-loop containing nucleoside triphosphate hydrolases"/>
    <property type="match status" value="1"/>
</dbReference>
<protein>
    <submittedName>
        <fullName evidence="2">ParA family protein</fullName>
    </submittedName>
</protein>
<evidence type="ECO:0000313" key="2">
    <source>
        <dbReference type="EMBL" id="MBB1117925.1"/>
    </source>
</evidence>
<gene>
    <name evidence="2" type="ORF">H4O09_12770</name>
</gene>
<dbReference type="CDD" id="cd02042">
    <property type="entry name" value="ParAB_family"/>
    <property type="match status" value="1"/>
</dbReference>
<proteinExistence type="predicted"/>
<sequence length="260" mass="27885">MQIWAVANQKGGVGKTTTTLALGRALCLRNKRVLLIDLDPHASLTRAFGVDEFPPPRGVMELFAEPAVALHALACDSQLPGLQYVCAQPALATLERRSATAPGLGLALQKALQDPALAHDYVLMDCAPQLGLLMINALAAADRVIIPTQTEPLALHGLEGMVRTARMVEKSRNRPLPLSIVPTLHDKRTRAGTDSLHTMQKRHGALVWEDAVALDTKLSSTGLLTQPASSDAYPGRGLAAYRRVLDWILANEFASSGVLP</sequence>
<dbReference type="Gene3D" id="3.40.50.300">
    <property type="entry name" value="P-loop containing nucleotide triphosphate hydrolases"/>
    <property type="match status" value="1"/>
</dbReference>
<evidence type="ECO:0000313" key="3">
    <source>
        <dbReference type="Proteomes" id="UP000550609"/>
    </source>
</evidence>
<dbReference type="Proteomes" id="UP000550609">
    <property type="component" value="Unassembled WGS sequence"/>
</dbReference>
<dbReference type="InterPro" id="IPR050678">
    <property type="entry name" value="DNA_Partitioning_ATPase"/>
</dbReference>
<dbReference type="EMBL" id="JACIUV010000006">
    <property type="protein sequence ID" value="MBB1117925.1"/>
    <property type="molecule type" value="Genomic_DNA"/>
</dbReference>
<dbReference type="RefSeq" id="WP_182622885.1">
    <property type="nucleotide sequence ID" value="NZ_JACIUV010000006.1"/>
</dbReference>